<feature type="domain" description="DUF8021" evidence="2">
    <location>
        <begin position="167"/>
        <end position="269"/>
    </location>
</feature>
<organism evidence="3">
    <name type="scientific">Rosellinia necatrix</name>
    <name type="common">White root-rot fungus</name>
    <dbReference type="NCBI Taxonomy" id="77044"/>
    <lineage>
        <taxon>Eukaryota</taxon>
        <taxon>Fungi</taxon>
        <taxon>Dikarya</taxon>
        <taxon>Ascomycota</taxon>
        <taxon>Pezizomycotina</taxon>
        <taxon>Sordariomycetes</taxon>
        <taxon>Xylariomycetidae</taxon>
        <taxon>Xylariales</taxon>
        <taxon>Xylariaceae</taxon>
        <taxon>Rosellinia</taxon>
    </lineage>
</organism>
<keyword evidence="1" id="KW-0732">Signal</keyword>
<evidence type="ECO:0000313" key="3">
    <source>
        <dbReference type="EMBL" id="GAP83918.2"/>
    </source>
</evidence>
<sequence length="273" mass="28887">MQGLLTLATTTLAAALFSATGASAQCAREALVAATEKLLAAQTAGQPEVLLGGLAGGAAAGYLEQFRAADARRGILATPLRLDFNRSLHDAAQCATYTEMVAARSAHPYVIGTQMRFTPGGEGDEGDGITLANISSLVTDQGDWLFNATGTLYWAARESWAVIPEDQRDSRETIKAAADAYADIFNDKSVKVPWGSPCARLEGGAYTGNGSPSDRCDVGIPNGVALKNRRYVIDETIGAVDVFIDFATVPDSHEFRIEKGKIRFVHTITVMGG</sequence>
<dbReference type="OMA" id="KGDWLFD"/>
<evidence type="ECO:0000259" key="2">
    <source>
        <dbReference type="Pfam" id="PF26061"/>
    </source>
</evidence>
<dbReference type="InterPro" id="IPR058334">
    <property type="entry name" value="DUF8021"/>
</dbReference>
<reference evidence="3" key="1">
    <citation type="submission" date="2016-03" db="EMBL/GenBank/DDBJ databases">
        <title>Draft genome sequence of Rosellinia necatrix.</title>
        <authorList>
            <person name="Kanematsu S."/>
        </authorList>
    </citation>
    <scope>NUCLEOTIDE SEQUENCE [LARGE SCALE GENOMIC DNA]</scope>
    <source>
        <strain evidence="3">W97</strain>
    </source>
</reference>
<dbReference type="Proteomes" id="UP000054516">
    <property type="component" value="Unassembled WGS sequence"/>
</dbReference>
<dbReference type="OrthoDB" id="3515051at2759"/>
<dbReference type="EMBL" id="DF977451">
    <property type="protein sequence ID" value="GAP83918.2"/>
    <property type="molecule type" value="Genomic_DNA"/>
</dbReference>
<keyword evidence="4" id="KW-1185">Reference proteome</keyword>
<dbReference type="STRING" id="77044.A0A1S7UKU8"/>
<dbReference type="AlphaFoldDB" id="A0A1S7UKU8"/>
<evidence type="ECO:0000313" key="4">
    <source>
        <dbReference type="Proteomes" id="UP000054516"/>
    </source>
</evidence>
<accession>A0A1S7UKU8</accession>
<gene>
    <name evidence="3" type="ORF">SAMD00023353_0603130</name>
</gene>
<feature type="chain" id="PRO_5012413420" evidence="1">
    <location>
        <begin position="25"/>
        <end position="273"/>
    </location>
</feature>
<feature type="signal peptide" evidence="1">
    <location>
        <begin position="1"/>
        <end position="24"/>
    </location>
</feature>
<dbReference type="Pfam" id="PF26061">
    <property type="entry name" value="DUF8021"/>
    <property type="match status" value="1"/>
</dbReference>
<protein>
    <submittedName>
        <fullName evidence="3">Putative ATP-dependent dethiobiotin synthetase</fullName>
    </submittedName>
</protein>
<proteinExistence type="predicted"/>
<name>A0A1S7UKU8_ROSNE</name>
<evidence type="ECO:0000256" key="1">
    <source>
        <dbReference type="SAM" id="SignalP"/>
    </source>
</evidence>